<evidence type="ECO:0000313" key="3">
    <source>
        <dbReference type="RefSeq" id="XP_019093587.1"/>
    </source>
</evidence>
<sequence>MEEHKHQLRPLACSRNILHRPHGSASWSQGFIRQRGIMDFRGNVSDETNVSSKAIRRKVKNTLAIALTKFKIESYNLVDLDKVLNDVYCSFRPVSAYYDIRKELVRSLNDMTVDIYGDSEEKSHVLEAYGSFVMDMYTSQSDLDVSINFVNGTSEVTREKKIQILERFAEKLRSLEGEGHVRNVESMEPKAGTKKKKMLRRFSYLRVQSST</sequence>
<dbReference type="GeneID" id="109129598"/>
<dbReference type="RefSeq" id="XP_019093588.1">
    <property type="nucleotide sequence ID" value="XM_019238043.1"/>
</dbReference>
<dbReference type="SUPFAM" id="SSF81301">
    <property type="entry name" value="Nucleotidyltransferase"/>
    <property type="match status" value="1"/>
</dbReference>
<reference evidence="2" key="2">
    <citation type="journal article" date="2014" name="Nat. Commun.">
        <title>The emerging biofuel crop Camelina sativa retains a highly undifferentiated hexaploid genome structure.</title>
        <authorList>
            <person name="Kagale S."/>
            <person name="Koh C."/>
            <person name="Nixon J."/>
            <person name="Bollina V."/>
            <person name="Clarke W.E."/>
            <person name="Tuteja R."/>
            <person name="Spillane C."/>
            <person name="Robinson S.J."/>
            <person name="Links M.G."/>
            <person name="Clarke C."/>
            <person name="Higgins E.E."/>
            <person name="Huebert T."/>
            <person name="Sharpe A.G."/>
            <person name="Parkin I.A."/>
        </authorList>
    </citation>
    <scope>NUCLEOTIDE SEQUENCE [LARGE SCALE GENOMIC DNA]</scope>
    <source>
        <strain evidence="2">r\DH55</strain>
    </source>
</reference>
<evidence type="ECO:0000313" key="4">
    <source>
        <dbReference type="RefSeq" id="XP_019093588.1"/>
    </source>
</evidence>
<dbReference type="Pfam" id="PF22600">
    <property type="entry name" value="MTPAP-like_central"/>
    <property type="match status" value="1"/>
</dbReference>
<dbReference type="Proteomes" id="UP000694864">
    <property type="component" value="Chromosome 16"/>
</dbReference>
<dbReference type="InterPro" id="IPR043519">
    <property type="entry name" value="NT_sf"/>
</dbReference>
<dbReference type="Gene3D" id="3.30.460.10">
    <property type="entry name" value="Beta Polymerase, domain 2"/>
    <property type="match status" value="1"/>
</dbReference>
<accession>A0ABM1R3K0</accession>
<dbReference type="RefSeq" id="XP_019093587.1">
    <property type="nucleotide sequence ID" value="XM_019238042.1"/>
</dbReference>
<dbReference type="PANTHER" id="PTHR12271:SF134">
    <property type="entry name" value="NUCLEOTIDYLTRANSFERASE FAMILY PROTEIN"/>
    <property type="match status" value="1"/>
</dbReference>
<dbReference type="PANTHER" id="PTHR12271">
    <property type="entry name" value="POLY A POLYMERASE CID PAP -RELATED"/>
    <property type="match status" value="1"/>
</dbReference>
<evidence type="ECO:0000259" key="1">
    <source>
        <dbReference type="Pfam" id="PF22600"/>
    </source>
</evidence>
<gene>
    <name evidence="3 4" type="primary">LOC109129598</name>
</gene>
<name>A0ABM1R3K0_CAMSA</name>
<protein>
    <submittedName>
        <fullName evidence="3 4">Uncharacterized protein LOC109129598 isoform X1</fullName>
    </submittedName>
</protein>
<reference evidence="2" key="1">
    <citation type="journal article" date="1997" name="Nucleic Acids Res.">
        <title>tRNAscan-SE: a program for improved detection of transfer RNA genes in genomic sequence.</title>
        <authorList>
            <person name="Lowe T.M."/>
            <person name="Eddy S.R."/>
        </authorList>
    </citation>
    <scope>NUCLEOTIDE SEQUENCE [LARGE SCALE GENOMIC DNA]</scope>
    <source>
        <strain evidence="2">r\DH55</strain>
    </source>
</reference>
<feature type="domain" description="Poly(A) RNA polymerase mitochondrial-like central palm" evidence="1">
    <location>
        <begin position="80"/>
        <end position="184"/>
    </location>
</feature>
<dbReference type="InterPro" id="IPR054708">
    <property type="entry name" value="MTPAP-like_central"/>
</dbReference>
<proteinExistence type="predicted"/>
<organism evidence="2 4">
    <name type="scientific">Camelina sativa</name>
    <name type="common">False flax</name>
    <name type="synonym">Myagrum sativum</name>
    <dbReference type="NCBI Taxonomy" id="90675"/>
    <lineage>
        <taxon>Eukaryota</taxon>
        <taxon>Viridiplantae</taxon>
        <taxon>Streptophyta</taxon>
        <taxon>Embryophyta</taxon>
        <taxon>Tracheophyta</taxon>
        <taxon>Spermatophyta</taxon>
        <taxon>Magnoliopsida</taxon>
        <taxon>eudicotyledons</taxon>
        <taxon>Gunneridae</taxon>
        <taxon>Pentapetalae</taxon>
        <taxon>rosids</taxon>
        <taxon>malvids</taxon>
        <taxon>Brassicales</taxon>
        <taxon>Brassicaceae</taxon>
        <taxon>Camelineae</taxon>
        <taxon>Camelina</taxon>
    </lineage>
</organism>
<evidence type="ECO:0000313" key="2">
    <source>
        <dbReference type="Proteomes" id="UP000694864"/>
    </source>
</evidence>
<reference evidence="3 4" key="3">
    <citation type="submission" date="2025-05" db="UniProtKB">
        <authorList>
            <consortium name="RefSeq"/>
        </authorList>
    </citation>
    <scope>IDENTIFICATION</scope>
    <source>
        <tissue evidence="3 4">Leaf</tissue>
    </source>
</reference>
<keyword evidence="2" id="KW-1185">Reference proteome</keyword>